<dbReference type="AlphaFoldDB" id="A0A934V9H7"/>
<protein>
    <submittedName>
        <fullName evidence="4">Aldehyde dehydrogenase family protein</fullName>
    </submittedName>
</protein>
<evidence type="ECO:0000313" key="4">
    <source>
        <dbReference type="EMBL" id="MBK1789355.1"/>
    </source>
</evidence>
<dbReference type="PANTHER" id="PTHR42991:SF1">
    <property type="entry name" value="ALDEHYDE DEHYDROGENASE"/>
    <property type="match status" value="1"/>
</dbReference>
<dbReference type="SUPFAM" id="SSF53720">
    <property type="entry name" value="ALDH-like"/>
    <property type="match status" value="1"/>
</dbReference>
<keyword evidence="5" id="KW-1185">Reference proteome</keyword>
<comment type="similarity">
    <text evidence="1">Belongs to the aldehyde dehydrogenase family.</text>
</comment>
<sequence length="434" mass="44116">MDAITPQPRAAWIAGSAEHGASTFAVTHPGDDTEVATVTLPDSDQVEHALGAAVAVAAALRRTPAHTRATMLRDVAERLAARGDELAELITAECGKPLRWAETEVADAVSALRSAAREAAASEGALNRLDADPAGEQRMGLVRRAPKGIVLGTVPAHSPLGVAVHTTAAALAAGAPVVLVPDPRAPLSALALGEVLAGARLPTGSFSVLPLETAEKLSADPRFAVHYSGAEGSATALVLADWTDLGDAAARVAASATREAGQSPYAVRRVVVESAIAEEFTARLTDAMSAQPTGGVFDPAVSVGPLATPRAARRLAAWLEDAVHAGAKLLTGGGLDGITAEPTLFGGVAPEDTVAGPVLVLSTADSLEDAFAAAAGTRAGVFTRDLTLAMRASAELVADTVVVGDVAGYRPDSVRATISEFTTERLTVLTGVQL</sequence>
<feature type="domain" description="Aldehyde dehydrogenase" evidence="3">
    <location>
        <begin position="22"/>
        <end position="223"/>
    </location>
</feature>
<dbReference type="GO" id="GO:0008911">
    <property type="term" value="F:lactaldehyde dehydrogenase (NAD+) activity"/>
    <property type="evidence" value="ECO:0007669"/>
    <property type="project" value="TreeGrafter"/>
</dbReference>
<dbReference type="InterPro" id="IPR051020">
    <property type="entry name" value="ALDH-related_metabolic_enz"/>
</dbReference>
<dbReference type="Pfam" id="PF00171">
    <property type="entry name" value="Aldedh"/>
    <property type="match status" value="2"/>
</dbReference>
<dbReference type="RefSeq" id="WP_200326211.1">
    <property type="nucleotide sequence ID" value="NZ_JAENJH010000017.1"/>
</dbReference>
<proteinExistence type="inferred from homology"/>
<dbReference type="Gene3D" id="3.40.605.10">
    <property type="entry name" value="Aldehyde Dehydrogenase, Chain A, domain 1"/>
    <property type="match status" value="1"/>
</dbReference>
<evidence type="ECO:0000256" key="2">
    <source>
        <dbReference type="ARBA" id="ARBA00023002"/>
    </source>
</evidence>
<dbReference type="PANTHER" id="PTHR42991">
    <property type="entry name" value="ALDEHYDE DEHYDROGENASE"/>
    <property type="match status" value="1"/>
</dbReference>
<gene>
    <name evidence="4" type="ORF">JHE00_33935</name>
</gene>
<feature type="domain" description="Aldehyde dehydrogenase" evidence="3">
    <location>
        <begin position="232"/>
        <end position="411"/>
    </location>
</feature>
<organism evidence="4 5">
    <name type="scientific">Prauserella cavernicola</name>
    <dbReference type="NCBI Taxonomy" id="2800127"/>
    <lineage>
        <taxon>Bacteria</taxon>
        <taxon>Bacillati</taxon>
        <taxon>Actinomycetota</taxon>
        <taxon>Actinomycetes</taxon>
        <taxon>Pseudonocardiales</taxon>
        <taxon>Pseudonocardiaceae</taxon>
        <taxon>Prauserella</taxon>
    </lineage>
</organism>
<dbReference type="Gene3D" id="3.40.309.10">
    <property type="entry name" value="Aldehyde Dehydrogenase, Chain A, domain 2"/>
    <property type="match status" value="1"/>
</dbReference>
<accession>A0A934V9H7</accession>
<keyword evidence="2" id="KW-0560">Oxidoreductase</keyword>
<dbReference type="InterPro" id="IPR016161">
    <property type="entry name" value="Ald_DH/histidinol_DH"/>
</dbReference>
<dbReference type="Proteomes" id="UP000635245">
    <property type="component" value="Unassembled WGS sequence"/>
</dbReference>
<evidence type="ECO:0000259" key="3">
    <source>
        <dbReference type="Pfam" id="PF00171"/>
    </source>
</evidence>
<dbReference type="InterPro" id="IPR015590">
    <property type="entry name" value="Aldehyde_DH_dom"/>
</dbReference>
<dbReference type="InterPro" id="IPR016162">
    <property type="entry name" value="Ald_DH_N"/>
</dbReference>
<comment type="caution">
    <text evidence="4">The sequence shown here is derived from an EMBL/GenBank/DDBJ whole genome shotgun (WGS) entry which is preliminary data.</text>
</comment>
<name>A0A934V9H7_9PSEU</name>
<dbReference type="InterPro" id="IPR016163">
    <property type="entry name" value="Ald_DH_C"/>
</dbReference>
<dbReference type="EMBL" id="JAENJH010000017">
    <property type="protein sequence ID" value="MBK1789355.1"/>
    <property type="molecule type" value="Genomic_DNA"/>
</dbReference>
<evidence type="ECO:0000256" key="1">
    <source>
        <dbReference type="ARBA" id="ARBA00009986"/>
    </source>
</evidence>
<evidence type="ECO:0000313" key="5">
    <source>
        <dbReference type="Proteomes" id="UP000635245"/>
    </source>
</evidence>
<reference evidence="4" key="1">
    <citation type="submission" date="2020-12" db="EMBL/GenBank/DDBJ databases">
        <title>Prauserella sp. ASG 168, a novel actinomycete isolated from cave rock.</title>
        <authorList>
            <person name="Suriyachadkun C."/>
        </authorList>
    </citation>
    <scope>NUCLEOTIDE SEQUENCE</scope>
    <source>
        <strain evidence="4">ASG 168</strain>
    </source>
</reference>